<feature type="compositionally biased region" description="Polar residues" evidence="1">
    <location>
        <begin position="94"/>
        <end position="111"/>
    </location>
</feature>
<dbReference type="Proteomes" id="UP000176429">
    <property type="component" value="Unassembled WGS sequence"/>
</dbReference>
<protein>
    <recommendedName>
        <fullName evidence="4">Thrombospondin type 3 repeat superfamily protein</fullName>
    </recommendedName>
</protein>
<dbReference type="InterPro" id="IPR053180">
    <property type="entry name" value="Ca-binding_acidic-repeat"/>
</dbReference>
<dbReference type="EMBL" id="MHSH01000043">
    <property type="protein sequence ID" value="OHA40943.1"/>
    <property type="molecule type" value="Genomic_DNA"/>
</dbReference>
<evidence type="ECO:0000313" key="2">
    <source>
        <dbReference type="EMBL" id="OHA40943.1"/>
    </source>
</evidence>
<name>A0A1G2NY38_9BACT</name>
<evidence type="ECO:0000313" key="3">
    <source>
        <dbReference type="Proteomes" id="UP000176429"/>
    </source>
</evidence>
<gene>
    <name evidence="2" type="ORF">A3H68_01110</name>
</gene>
<evidence type="ECO:0008006" key="4">
    <source>
        <dbReference type="Google" id="ProtNLM"/>
    </source>
</evidence>
<dbReference type="AlphaFoldDB" id="A0A1G2NY38"/>
<evidence type="ECO:0000256" key="1">
    <source>
        <dbReference type="SAM" id="MobiDB-lite"/>
    </source>
</evidence>
<dbReference type="PANTHER" id="PTHR37467">
    <property type="entry name" value="EXPORTED CALCIUM-BINDING GLYCOPROTEIN-RELATED"/>
    <property type="match status" value="1"/>
</dbReference>
<sequence length="326" mass="35900">MRDKNTKIITAVAVCALALALLVGISKYKKSPVLYSSSDSPKSDELTTAPSKDLPPPDSDKDGLFDWEEILWKTDANDPDTDNDGVSDGEEVKNNQNPLGAKSAASQTGSKTADPLANLSETDIFSRQIFAKYLQEKNVGLTSTPEEYQKILDAIFNKERTSSPPKQYSTADLKIIEGAAAVNVFRIYGADFGAAMTKKPGEENIEYELLVLQRAVTEKDPQILDSLTNNVAAYSRVLTDLGKIPVPQALVPEHLIVMDSLSIMRRSTEGMQLFFSDPVKTAAFMEGYPQATEDFFEALSNIKTYLEIKGVSFKQGDDGFEFWSRI</sequence>
<dbReference type="PANTHER" id="PTHR37467:SF1">
    <property type="entry name" value="EXPORTED CALCIUM-BINDING GLYCOPROTEIN"/>
    <property type="match status" value="1"/>
</dbReference>
<proteinExistence type="predicted"/>
<accession>A0A1G2NY38</accession>
<feature type="compositionally biased region" description="Acidic residues" evidence="1">
    <location>
        <begin position="77"/>
        <end position="89"/>
    </location>
</feature>
<feature type="region of interest" description="Disordered" evidence="1">
    <location>
        <begin position="75"/>
        <end position="115"/>
    </location>
</feature>
<reference evidence="2 3" key="1">
    <citation type="journal article" date="2016" name="Nat. Commun.">
        <title>Thousands of microbial genomes shed light on interconnected biogeochemical processes in an aquifer system.</title>
        <authorList>
            <person name="Anantharaman K."/>
            <person name="Brown C.T."/>
            <person name="Hug L.A."/>
            <person name="Sharon I."/>
            <person name="Castelle C.J."/>
            <person name="Probst A.J."/>
            <person name="Thomas B.C."/>
            <person name="Singh A."/>
            <person name="Wilkins M.J."/>
            <person name="Karaoz U."/>
            <person name="Brodie E.L."/>
            <person name="Williams K.H."/>
            <person name="Hubbard S.S."/>
            <person name="Banfield J.F."/>
        </authorList>
    </citation>
    <scope>NUCLEOTIDE SEQUENCE [LARGE SCALE GENOMIC DNA]</scope>
</reference>
<feature type="region of interest" description="Disordered" evidence="1">
    <location>
        <begin position="34"/>
        <end position="62"/>
    </location>
</feature>
<organism evidence="2 3">
    <name type="scientific">Candidatus Taylorbacteria bacterium RIFCSPLOWO2_02_FULL_46_40</name>
    <dbReference type="NCBI Taxonomy" id="1802329"/>
    <lineage>
        <taxon>Bacteria</taxon>
        <taxon>Candidatus Tayloriibacteriota</taxon>
    </lineage>
</organism>
<comment type="caution">
    <text evidence="2">The sequence shown here is derived from an EMBL/GenBank/DDBJ whole genome shotgun (WGS) entry which is preliminary data.</text>
</comment>